<feature type="region of interest" description="Disordered" evidence="1">
    <location>
        <begin position="44"/>
        <end position="74"/>
    </location>
</feature>
<name>A0A9X0WEI8_9GAMM</name>
<comment type="caution">
    <text evidence="2">The sequence shown here is derived from an EMBL/GenBank/DDBJ whole genome shotgun (WGS) entry which is preliminary data.</text>
</comment>
<proteinExistence type="predicted"/>
<keyword evidence="3" id="KW-1185">Reference proteome</keyword>
<accession>A0A9X0WEI8</accession>
<evidence type="ECO:0000256" key="1">
    <source>
        <dbReference type="SAM" id="MobiDB-lite"/>
    </source>
</evidence>
<evidence type="ECO:0000313" key="2">
    <source>
        <dbReference type="EMBL" id="MBK1621558.1"/>
    </source>
</evidence>
<dbReference type="EMBL" id="NRRY01000083">
    <property type="protein sequence ID" value="MBK1621558.1"/>
    <property type="molecule type" value="Genomic_DNA"/>
</dbReference>
<organism evidence="2 3">
    <name type="scientific">Lamprobacter modestohalophilus</name>
    <dbReference type="NCBI Taxonomy" id="1064514"/>
    <lineage>
        <taxon>Bacteria</taxon>
        <taxon>Pseudomonadati</taxon>
        <taxon>Pseudomonadota</taxon>
        <taxon>Gammaproteobacteria</taxon>
        <taxon>Chromatiales</taxon>
        <taxon>Chromatiaceae</taxon>
        <taxon>Lamprobacter</taxon>
    </lineage>
</organism>
<sequence>MAVCNGRMAAQALGFTVEVAGVGAVRAAHLAALFRIAPSREAERISRSHRSVPAGMAQMAKPKCPRQEKKSASHRAWSQHRLLAGSAVDPVSVSLSTVDTAEAAKRVATHCAID</sequence>
<protein>
    <submittedName>
        <fullName evidence="2">Uncharacterized protein</fullName>
    </submittedName>
</protein>
<reference evidence="2 3" key="1">
    <citation type="journal article" date="2020" name="Microorganisms">
        <title>Osmotic Adaptation and Compatible Solute Biosynthesis of Phototrophic Bacteria as Revealed from Genome Analyses.</title>
        <authorList>
            <person name="Imhoff J.F."/>
            <person name="Rahn T."/>
            <person name="Kunzel S."/>
            <person name="Keller A."/>
            <person name="Neulinger S.C."/>
        </authorList>
    </citation>
    <scope>NUCLEOTIDE SEQUENCE [LARGE SCALE GENOMIC DNA]</scope>
    <source>
        <strain evidence="2 3">DSM 25653</strain>
    </source>
</reference>
<dbReference type="Proteomes" id="UP001138768">
    <property type="component" value="Unassembled WGS sequence"/>
</dbReference>
<evidence type="ECO:0000313" key="3">
    <source>
        <dbReference type="Proteomes" id="UP001138768"/>
    </source>
</evidence>
<dbReference type="AlphaFoldDB" id="A0A9X0WEI8"/>
<gene>
    <name evidence="2" type="ORF">CKO42_24740</name>
</gene>